<accession>A0A150Q3N4</accession>
<organism evidence="1 2">
    <name type="scientific">Sorangium cellulosum</name>
    <name type="common">Polyangium cellulosum</name>
    <dbReference type="NCBI Taxonomy" id="56"/>
    <lineage>
        <taxon>Bacteria</taxon>
        <taxon>Pseudomonadati</taxon>
        <taxon>Myxococcota</taxon>
        <taxon>Polyangia</taxon>
        <taxon>Polyangiales</taxon>
        <taxon>Polyangiaceae</taxon>
        <taxon>Sorangium</taxon>
    </lineage>
</organism>
<evidence type="ECO:0008006" key="3">
    <source>
        <dbReference type="Google" id="ProtNLM"/>
    </source>
</evidence>
<proteinExistence type="predicted"/>
<evidence type="ECO:0000313" key="2">
    <source>
        <dbReference type="Proteomes" id="UP000075260"/>
    </source>
</evidence>
<dbReference type="Gene3D" id="3.90.215.10">
    <property type="entry name" value="Gamma Fibrinogen, chain A, domain 1"/>
    <property type="match status" value="1"/>
</dbReference>
<evidence type="ECO:0000313" key="1">
    <source>
        <dbReference type="EMBL" id="KYF62625.1"/>
    </source>
</evidence>
<dbReference type="Proteomes" id="UP000075260">
    <property type="component" value="Unassembled WGS sequence"/>
</dbReference>
<dbReference type="NCBIfam" id="NF040941">
    <property type="entry name" value="GGGWT_bact"/>
    <property type="match status" value="1"/>
</dbReference>
<sequence length="274" mass="29762">GTLNRGACRAGVRACDEQGEGYGPCAGQVLPAPDRCDTAEDEDCDGVVNKGCTYARCGDVPRGLPSDVYALDPDGPGPEPEFDAYCDLVTDGGGWALLYNSVGSEAGKTLPFWNIPYAERLGTRGEPAPGQNFYRGSLYLVGREYRDEIEDLEGTVEEVLRATAEGIDAETMRLLRPAHVAGSADIFVAHFMSGWSSRDHDGDPSPGNCALLHQNVTQHYAQCWEYNLGSDADDPFNDGGWGPHLGTHIAERLALASDGTLHTRVRRISRWTRW</sequence>
<dbReference type="EMBL" id="JEMA01001081">
    <property type="protein sequence ID" value="KYF62625.1"/>
    <property type="molecule type" value="Genomic_DNA"/>
</dbReference>
<protein>
    <recommendedName>
        <fullName evidence="3">Fibrinogen C-terminal domain-containing protein</fullName>
    </recommendedName>
</protein>
<feature type="non-terminal residue" evidence="1">
    <location>
        <position position="1"/>
    </location>
</feature>
<name>A0A150Q3N4_SORCE</name>
<dbReference type="RefSeq" id="WP_061612566.1">
    <property type="nucleotide sequence ID" value="NZ_JEMA01001081.1"/>
</dbReference>
<dbReference type="SUPFAM" id="SSF56496">
    <property type="entry name" value="Fibrinogen C-terminal domain-like"/>
    <property type="match status" value="1"/>
</dbReference>
<dbReference type="InterPro" id="IPR014716">
    <property type="entry name" value="Fibrinogen_a/b/g_C_1"/>
</dbReference>
<reference evidence="1 2" key="1">
    <citation type="submission" date="2014-02" db="EMBL/GenBank/DDBJ databases">
        <title>The small core and large imbalanced accessory genome model reveals a collaborative survival strategy of Sorangium cellulosum strains in nature.</title>
        <authorList>
            <person name="Han K."/>
            <person name="Peng R."/>
            <person name="Blom J."/>
            <person name="Li Y.-Z."/>
        </authorList>
    </citation>
    <scope>NUCLEOTIDE SEQUENCE [LARGE SCALE GENOMIC DNA]</scope>
    <source>
        <strain evidence="1 2">So0008-312</strain>
    </source>
</reference>
<gene>
    <name evidence="1" type="ORF">BE15_09625</name>
</gene>
<dbReference type="AlphaFoldDB" id="A0A150Q3N4"/>
<dbReference type="InterPro" id="IPR036056">
    <property type="entry name" value="Fibrinogen-like_C"/>
</dbReference>
<comment type="caution">
    <text evidence="1">The sequence shown here is derived from an EMBL/GenBank/DDBJ whole genome shotgun (WGS) entry which is preliminary data.</text>
</comment>